<gene>
    <name evidence="2" type="ORF">BN2614_LOCUS4</name>
</gene>
<feature type="compositionally biased region" description="Basic and acidic residues" evidence="1">
    <location>
        <begin position="15"/>
        <end position="24"/>
    </location>
</feature>
<feature type="compositionally biased region" description="Low complexity" evidence="1">
    <location>
        <begin position="1"/>
        <end position="14"/>
    </location>
</feature>
<protein>
    <submittedName>
        <fullName evidence="2">Uncharacterized protein</fullName>
    </submittedName>
</protein>
<evidence type="ECO:0000313" key="2">
    <source>
        <dbReference type="EMBL" id="VCW76788.1"/>
    </source>
</evidence>
<sequence length="58" mass="6337">MQLDPPLSPALPDLSQRKNEDCRGEGWGGKMEACGGERPLLNTGKSVHFIPTYQHGES</sequence>
<accession>A0A9X9LMA1</accession>
<evidence type="ECO:0000313" key="3">
    <source>
        <dbReference type="Proteomes" id="UP000269945"/>
    </source>
</evidence>
<keyword evidence="3" id="KW-1185">Reference proteome</keyword>
<dbReference type="AlphaFoldDB" id="A0A9X9LMA1"/>
<dbReference type="Proteomes" id="UP000269945">
    <property type="component" value="Unassembled WGS sequence"/>
</dbReference>
<evidence type="ECO:0000256" key="1">
    <source>
        <dbReference type="SAM" id="MobiDB-lite"/>
    </source>
</evidence>
<dbReference type="EMBL" id="CYRY02007906">
    <property type="protein sequence ID" value="VCW76788.1"/>
    <property type="molecule type" value="Genomic_DNA"/>
</dbReference>
<reference evidence="2 3" key="1">
    <citation type="submission" date="2018-10" db="EMBL/GenBank/DDBJ databases">
        <authorList>
            <person name="Ekblom R."/>
            <person name="Jareborg N."/>
        </authorList>
    </citation>
    <scope>NUCLEOTIDE SEQUENCE [LARGE SCALE GENOMIC DNA]</scope>
    <source>
        <tissue evidence="2">Muscle</tissue>
    </source>
</reference>
<feature type="region of interest" description="Disordered" evidence="1">
    <location>
        <begin position="1"/>
        <end position="24"/>
    </location>
</feature>
<name>A0A9X9LMA1_GULGU</name>
<organism evidence="2 3">
    <name type="scientific">Gulo gulo</name>
    <name type="common">Wolverine</name>
    <name type="synonym">Gluton</name>
    <dbReference type="NCBI Taxonomy" id="48420"/>
    <lineage>
        <taxon>Eukaryota</taxon>
        <taxon>Metazoa</taxon>
        <taxon>Chordata</taxon>
        <taxon>Craniata</taxon>
        <taxon>Vertebrata</taxon>
        <taxon>Euteleostomi</taxon>
        <taxon>Mammalia</taxon>
        <taxon>Eutheria</taxon>
        <taxon>Laurasiatheria</taxon>
        <taxon>Carnivora</taxon>
        <taxon>Caniformia</taxon>
        <taxon>Musteloidea</taxon>
        <taxon>Mustelidae</taxon>
        <taxon>Guloninae</taxon>
        <taxon>Gulo</taxon>
    </lineage>
</organism>
<proteinExistence type="predicted"/>
<comment type="caution">
    <text evidence="2">The sequence shown here is derived from an EMBL/GenBank/DDBJ whole genome shotgun (WGS) entry which is preliminary data.</text>
</comment>